<keyword evidence="4" id="KW-1185">Reference proteome</keyword>
<dbReference type="STRING" id="208439.AJAP_02460"/>
<proteinExistence type="predicted"/>
<protein>
    <recommendedName>
        <fullName evidence="2">Helicase XPB/Ssl2 N-terminal domain-containing protein</fullName>
    </recommendedName>
</protein>
<dbReference type="Proteomes" id="UP000028492">
    <property type="component" value="Chromosome"/>
</dbReference>
<dbReference type="InterPro" id="IPR032830">
    <property type="entry name" value="XPB/Ssl2_N"/>
</dbReference>
<dbReference type="KEGG" id="aja:AJAP_02460"/>
<name>A0A075UKK3_9PSEU</name>
<dbReference type="EMBL" id="CP008953">
    <property type="protein sequence ID" value="AIG73418.1"/>
    <property type="molecule type" value="Genomic_DNA"/>
</dbReference>
<feature type="domain" description="Helicase XPB/Ssl2 N-terminal" evidence="2">
    <location>
        <begin position="489"/>
        <end position="611"/>
    </location>
</feature>
<evidence type="ECO:0000259" key="2">
    <source>
        <dbReference type="Pfam" id="PF13625"/>
    </source>
</evidence>
<evidence type="ECO:0000313" key="4">
    <source>
        <dbReference type="Proteomes" id="UP000028492"/>
    </source>
</evidence>
<evidence type="ECO:0000256" key="1">
    <source>
        <dbReference type="SAM" id="MobiDB-lite"/>
    </source>
</evidence>
<dbReference type="Pfam" id="PF13625">
    <property type="entry name" value="Helicase_C_3"/>
    <property type="match status" value="1"/>
</dbReference>
<sequence length="773" mass="81639">MVKPFSGDSLPERGCRATTRPVSWSSMPAPSLADWLRQESDDALAALLRTRRDLSTPPPSDTIVLATRAGTPGSVARACEDLDTFTLAVLDALLLAGADTDPVAAAEVARLAGTEIGEALTLLRKRALVWGDDDALRVPPSARDALGPFPAGLGVSSPSLAGTDIEAALAEVGEDERALLTTLAAGPPIGRTRDASADVPLERAQNPVQRLLARGLLLRRDDQTVELPREIGIALRGGVVFEPASLREPELPVHPHQQSTVDTTAAGEAMEFLRQTENMLRAWSETPPPVLKSGGLGVRELKKLAKDLDVAEARVTLLAEIAVGAGLVADSEATTPEWVPTTLTDSWLASPTAQRWMTVAQAWLELPRLPGLAGGRDAKDKPIAPLSEDLRRPLAPTSRRRILLALAALPEGAGVKSTDELVAALAWRAPRRGGRLRDETVRWTMAEGAALGLIGLGGLTTATRALLAEDRPGAIEAMLDALPRPVDHVLVQADLTVVAPGPLEAELAAEMTAVADIESAGHATVYRITETSVRRALDTGRTAGELHQLFTSKSATPVPQSLSYLIDDVARRHGRLRGGAAESFLRCDDASLLAEVMGSPVATEYGLRMIAPTVLISAYPLAEVLDALRAAGFAPAAEGPDGRVMDIRPSGRRLPAKARAARRAPGEPAGLTDEQVGKIVAHVRAGDAASARRRGETVRAPQGGGAGDTSATLALLSQATMERREVWIGFVDSRGTASQRVVRPLRVGGGVLEGTDNERYPLHRITSAALVED</sequence>
<accession>A0A075UKK3</accession>
<dbReference type="eggNOG" id="COG2378">
    <property type="taxonomic scope" value="Bacteria"/>
</dbReference>
<gene>
    <name evidence="3" type="ORF">AJAP_02460</name>
</gene>
<reference evidence="3 4" key="1">
    <citation type="journal article" date="2014" name="J. Biotechnol.">
        <title>Complete genome sequence of the actinobacterium Amycolatopsis japonica MG417-CF17(T) (=DSM 44213T) producing (S,S)-N,N'-ethylenediaminedisuccinic acid.</title>
        <authorList>
            <person name="Stegmann E."/>
            <person name="Albersmeier A."/>
            <person name="Spohn M."/>
            <person name="Gert H."/>
            <person name="Weber T."/>
            <person name="Wohlleben W."/>
            <person name="Kalinowski J."/>
            <person name="Ruckert C."/>
        </authorList>
    </citation>
    <scope>NUCLEOTIDE SEQUENCE [LARGE SCALE GENOMIC DNA]</scope>
    <source>
        <strain evidence="4">MG417-CF17 (DSM 44213)</strain>
    </source>
</reference>
<dbReference type="AlphaFoldDB" id="A0A075UKK3"/>
<feature type="region of interest" description="Disordered" evidence="1">
    <location>
        <begin position="690"/>
        <end position="709"/>
    </location>
</feature>
<dbReference type="HOGENOM" id="CLU_013420_0_0_11"/>
<feature type="region of interest" description="Disordered" evidence="1">
    <location>
        <begin position="1"/>
        <end position="23"/>
    </location>
</feature>
<evidence type="ECO:0000313" key="3">
    <source>
        <dbReference type="EMBL" id="AIG73418.1"/>
    </source>
</evidence>
<organism evidence="3 4">
    <name type="scientific">Amycolatopsis japonica</name>
    <dbReference type="NCBI Taxonomy" id="208439"/>
    <lineage>
        <taxon>Bacteria</taxon>
        <taxon>Bacillati</taxon>
        <taxon>Actinomycetota</taxon>
        <taxon>Actinomycetes</taxon>
        <taxon>Pseudonocardiales</taxon>
        <taxon>Pseudonocardiaceae</taxon>
        <taxon>Amycolatopsis</taxon>
        <taxon>Amycolatopsis japonica group</taxon>
    </lineage>
</organism>